<dbReference type="PANTHER" id="PTHR32089:SF112">
    <property type="entry name" value="LYSOZYME-LIKE PROTEIN-RELATED"/>
    <property type="match status" value="1"/>
</dbReference>
<gene>
    <name evidence="5" type="ORF">EDC18_106124</name>
</gene>
<dbReference type="GO" id="GO:0016020">
    <property type="term" value="C:membrane"/>
    <property type="evidence" value="ECO:0007669"/>
    <property type="project" value="InterPro"/>
</dbReference>
<evidence type="ECO:0000313" key="6">
    <source>
        <dbReference type="Proteomes" id="UP000294902"/>
    </source>
</evidence>
<dbReference type="RefSeq" id="WP_165878543.1">
    <property type="nucleotide sequence ID" value="NZ_SMAL01000006.1"/>
</dbReference>
<accession>A0A4R3MJT7</accession>
<evidence type="ECO:0000256" key="3">
    <source>
        <dbReference type="SAM" id="Phobius"/>
    </source>
</evidence>
<protein>
    <submittedName>
        <fullName evidence="5">Methyl-accepting chemotaxis protein</fullName>
    </submittedName>
</protein>
<sequence length="843" mass="93906">MKRIKRVFNFLLGWLIKMSVFQQILIVSLMTSLIATTTLFISIGDERVLAVKLTVGVWLGFILFNSIVKLILIQGLNKPLKLLEKTTDAMSIGDLSKNFNGFEYSKEIKDLSFQINNAIIGLKKIIFNINDQADTLYGASEDLKENSSKNSESFETVIGSMKELASGTSEQAEYLSDAAEKISYLSELIHKVTEDTENIAMDSKKLSDAAITGQNITNQVNGQINEIYESTQDIKLVINELNKTSEEIGKITSVIKTIGEQTSLLALNAAIEAARAGEHGRGFAVVADETRKLAGQSMDATKMIKSLLEQMNKRNSDIVGVINKGVSQAETGKAFAQTASDTFKEIFGVLKENTMKIEVVANSAKEITKNSGSVNETISSIAAFSEEIMASTQEVLAVSQQQNEYTDHITVLSKSLNNTATTLKQSITLYMSFSFFGNQSRKDSTEKAINTYLIKNPYLKVNYTDTVKDSKLFYPLMVDKLKKGNGADLIQINQPWLPELKEMGDYFVDLSKEPNMDLSGFDKKALDMCSVNGHLMGLPTGLNALSLHINDDFFKSHNIPLDTKWNWDTLYEIGTKVHQRNNSHYLLASSTKEFTLLLMKMYVRQKTGKQFIEDDFTVGFDQQVLIDMYKYFKKLVECGALLTSIASLRDSSGNQYDDIEESDSFGDRIGIVCRWVSDYEKSTKDIFRGCKVSISIPPISKSAKTSGIPVKPQLMLGVNKNSDNVKEVVKFLNWIYNDPEGIKAWGTNRGPSPTVIGKKVQEDEKMINPNISNALTLALENGGSSENQISNYGTVIKVFSDINDKVFQGNIAPEEGADQLVKSIDKILEKLRKKQRKTKNRKQ</sequence>
<feature type="transmembrane region" description="Helical" evidence="3">
    <location>
        <begin position="49"/>
        <end position="72"/>
    </location>
</feature>
<evidence type="ECO:0000313" key="5">
    <source>
        <dbReference type="EMBL" id="TCT14326.1"/>
    </source>
</evidence>
<dbReference type="Gene3D" id="3.40.190.10">
    <property type="entry name" value="Periplasmic binding protein-like II"/>
    <property type="match status" value="2"/>
</dbReference>
<dbReference type="EMBL" id="SMAL01000006">
    <property type="protein sequence ID" value="TCT14326.1"/>
    <property type="molecule type" value="Genomic_DNA"/>
</dbReference>
<organism evidence="5 6">
    <name type="scientific">Natranaerovirga pectinivora</name>
    <dbReference type="NCBI Taxonomy" id="682400"/>
    <lineage>
        <taxon>Bacteria</taxon>
        <taxon>Bacillati</taxon>
        <taxon>Bacillota</taxon>
        <taxon>Clostridia</taxon>
        <taxon>Lachnospirales</taxon>
        <taxon>Natranaerovirgaceae</taxon>
        <taxon>Natranaerovirga</taxon>
    </lineage>
</organism>
<keyword evidence="3" id="KW-0812">Transmembrane</keyword>
<keyword evidence="3" id="KW-1133">Transmembrane helix</keyword>
<dbReference type="InterPro" id="IPR004089">
    <property type="entry name" value="MCPsignal_dom"/>
</dbReference>
<dbReference type="SUPFAM" id="SSF58104">
    <property type="entry name" value="Methyl-accepting chemotaxis protein (MCP) signaling domain"/>
    <property type="match status" value="1"/>
</dbReference>
<feature type="transmembrane region" description="Helical" evidence="3">
    <location>
        <begin position="20"/>
        <end position="43"/>
    </location>
</feature>
<evidence type="ECO:0000256" key="1">
    <source>
        <dbReference type="ARBA" id="ARBA00023224"/>
    </source>
</evidence>
<dbReference type="PROSITE" id="PS50111">
    <property type="entry name" value="CHEMOTAXIS_TRANSDUC_2"/>
    <property type="match status" value="1"/>
</dbReference>
<proteinExistence type="predicted"/>
<dbReference type="AlphaFoldDB" id="A0A4R3MJT7"/>
<keyword evidence="3" id="KW-0472">Membrane</keyword>
<dbReference type="SUPFAM" id="SSF53850">
    <property type="entry name" value="Periplasmic binding protein-like II"/>
    <property type="match status" value="1"/>
</dbReference>
<dbReference type="CDD" id="cd11386">
    <property type="entry name" value="MCP_signal"/>
    <property type="match status" value="1"/>
</dbReference>
<name>A0A4R3MJT7_9FIRM</name>
<keyword evidence="1 2" id="KW-0807">Transducer</keyword>
<dbReference type="Proteomes" id="UP000294902">
    <property type="component" value="Unassembled WGS sequence"/>
</dbReference>
<reference evidence="5 6" key="1">
    <citation type="submission" date="2019-03" db="EMBL/GenBank/DDBJ databases">
        <title>Genomic Encyclopedia of Type Strains, Phase IV (KMG-IV): sequencing the most valuable type-strain genomes for metagenomic binning, comparative biology and taxonomic classification.</title>
        <authorList>
            <person name="Goeker M."/>
        </authorList>
    </citation>
    <scope>NUCLEOTIDE SEQUENCE [LARGE SCALE GENOMIC DNA]</scope>
    <source>
        <strain evidence="5 6">DSM 24629</strain>
    </source>
</reference>
<dbReference type="SMART" id="SM00283">
    <property type="entry name" value="MA"/>
    <property type="match status" value="1"/>
</dbReference>
<dbReference type="Pfam" id="PF00015">
    <property type="entry name" value="MCPsignal"/>
    <property type="match status" value="1"/>
</dbReference>
<evidence type="ECO:0000256" key="2">
    <source>
        <dbReference type="PROSITE-ProRule" id="PRU00284"/>
    </source>
</evidence>
<dbReference type="PANTHER" id="PTHR32089">
    <property type="entry name" value="METHYL-ACCEPTING CHEMOTAXIS PROTEIN MCPB"/>
    <property type="match status" value="1"/>
</dbReference>
<dbReference type="GO" id="GO:0007165">
    <property type="term" value="P:signal transduction"/>
    <property type="evidence" value="ECO:0007669"/>
    <property type="project" value="UniProtKB-KW"/>
</dbReference>
<keyword evidence="6" id="KW-1185">Reference proteome</keyword>
<dbReference type="Gene3D" id="1.10.287.950">
    <property type="entry name" value="Methyl-accepting chemotaxis protein"/>
    <property type="match status" value="1"/>
</dbReference>
<evidence type="ECO:0000259" key="4">
    <source>
        <dbReference type="PROSITE" id="PS50111"/>
    </source>
</evidence>
<feature type="domain" description="Methyl-accepting transducer" evidence="4">
    <location>
        <begin position="146"/>
        <end position="396"/>
    </location>
</feature>
<comment type="caution">
    <text evidence="5">The sequence shown here is derived from an EMBL/GenBank/DDBJ whole genome shotgun (WGS) entry which is preliminary data.</text>
</comment>